<feature type="transmembrane region" description="Helical" evidence="6">
    <location>
        <begin position="126"/>
        <end position="145"/>
    </location>
</feature>
<keyword evidence="3 6" id="KW-0812">Transmembrane</keyword>
<dbReference type="PANTHER" id="PTHR42920">
    <property type="entry name" value="OS03G0707200 PROTEIN-RELATED"/>
    <property type="match status" value="1"/>
</dbReference>
<keyword evidence="4 6" id="KW-1133">Transmembrane helix</keyword>
<feature type="transmembrane region" description="Helical" evidence="6">
    <location>
        <begin position="12"/>
        <end position="35"/>
    </location>
</feature>
<feature type="transmembrane region" description="Helical" evidence="6">
    <location>
        <begin position="75"/>
        <end position="93"/>
    </location>
</feature>
<dbReference type="InterPro" id="IPR000620">
    <property type="entry name" value="EamA_dom"/>
</dbReference>
<evidence type="ECO:0000256" key="6">
    <source>
        <dbReference type="SAM" id="Phobius"/>
    </source>
</evidence>
<name>A0A6A7Y1I4_9HYPH</name>
<evidence type="ECO:0000256" key="3">
    <source>
        <dbReference type="ARBA" id="ARBA00022692"/>
    </source>
</evidence>
<feature type="transmembrane region" description="Helical" evidence="6">
    <location>
        <begin position="241"/>
        <end position="261"/>
    </location>
</feature>
<comment type="caution">
    <text evidence="8">The sequence shown here is derived from an EMBL/GenBank/DDBJ whole genome shotgun (WGS) entry which is preliminary data.</text>
</comment>
<accession>A0A6A7Y1I4</accession>
<feature type="domain" description="EamA" evidence="7">
    <location>
        <begin position="153"/>
        <end position="283"/>
    </location>
</feature>
<dbReference type="AlphaFoldDB" id="A0A6A7Y1I4"/>
<keyword evidence="9" id="KW-1185">Reference proteome</keyword>
<feature type="transmembrane region" description="Helical" evidence="6">
    <location>
        <begin position="151"/>
        <end position="170"/>
    </location>
</feature>
<reference evidence="8 9" key="1">
    <citation type="submission" date="2019-09" db="EMBL/GenBank/DDBJ databases">
        <title>Segnochrobactrum spirostomi gen. nov., sp. nov., isolated from the ciliate Spirostomum cf. yagiui and description of a novel family, Segnochrobactraceae fam. nov. within the order Rhizobiales of the class Alphaproteobacteria.</title>
        <authorList>
            <person name="Akter S."/>
            <person name="Shazib S.U.A."/>
            <person name="Shin M.K."/>
        </authorList>
    </citation>
    <scope>NUCLEOTIDE SEQUENCE [LARGE SCALE GENOMIC DNA]</scope>
    <source>
        <strain evidence="8 9">Sp-1</strain>
    </source>
</reference>
<evidence type="ECO:0000256" key="5">
    <source>
        <dbReference type="ARBA" id="ARBA00023136"/>
    </source>
</evidence>
<dbReference type="Pfam" id="PF00892">
    <property type="entry name" value="EamA"/>
    <property type="match status" value="1"/>
</dbReference>
<protein>
    <submittedName>
        <fullName evidence="8">DMT family transporter</fullName>
    </submittedName>
</protein>
<feature type="transmembrane region" description="Helical" evidence="6">
    <location>
        <begin position="267"/>
        <end position="288"/>
    </location>
</feature>
<organism evidence="8 9">
    <name type="scientific">Segnochrobactrum spirostomi</name>
    <dbReference type="NCBI Taxonomy" id="2608987"/>
    <lineage>
        <taxon>Bacteria</taxon>
        <taxon>Pseudomonadati</taxon>
        <taxon>Pseudomonadota</taxon>
        <taxon>Alphaproteobacteria</taxon>
        <taxon>Hyphomicrobiales</taxon>
        <taxon>Segnochrobactraceae</taxon>
        <taxon>Segnochrobactrum</taxon>
    </lineage>
</organism>
<keyword evidence="2" id="KW-1003">Cell membrane</keyword>
<dbReference type="PANTHER" id="PTHR42920:SF24">
    <property type="entry name" value="AROMATIC AMINO ACID EXPORTER YDDG"/>
    <property type="match status" value="1"/>
</dbReference>
<dbReference type="EMBL" id="VWNA01000001">
    <property type="protein sequence ID" value="MQT11759.1"/>
    <property type="molecule type" value="Genomic_DNA"/>
</dbReference>
<evidence type="ECO:0000259" key="7">
    <source>
        <dbReference type="Pfam" id="PF00892"/>
    </source>
</evidence>
<feature type="transmembrane region" description="Helical" evidence="6">
    <location>
        <begin position="41"/>
        <end position="63"/>
    </location>
</feature>
<evidence type="ECO:0000256" key="2">
    <source>
        <dbReference type="ARBA" id="ARBA00022475"/>
    </source>
</evidence>
<comment type="subcellular location">
    <subcellularLocation>
        <location evidence="1">Cell membrane</location>
        <topology evidence="1">Multi-pass membrane protein</topology>
    </subcellularLocation>
</comment>
<dbReference type="InterPro" id="IPR051258">
    <property type="entry name" value="Diverse_Substrate_Transporter"/>
</dbReference>
<sequence>MFSDTEEAISSPSLALPPMALVLGMVSITAGASFAQRLFPVVGAEGATALRLVIGALFLLGVARPWRMRFGHKRWAPVIAYGAMMGGMNLLFYMSLQTLPLGVAIAIEFIGPLGLATVSSRRALDLLWIALAATGLVLLVLMGASAARVDLVGSLFALAAGLCWAGYMVFGRMAGRDFGGSATSLGMTIAALIVLPIGFSHAGPHLFEPNVLVLALIVGLLSSALPYSLEMFALRHLSAKTFGILSSGEPAVGAVIGAILLGQALPLSQWVGIGLISCASIGTSLAAIRERKAAERSQSRAEAAPPFPPAL</sequence>
<evidence type="ECO:0000256" key="4">
    <source>
        <dbReference type="ARBA" id="ARBA00022989"/>
    </source>
</evidence>
<proteinExistence type="predicted"/>
<dbReference type="GO" id="GO:0005886">
    <property type="term" value="C:plasma membrane"/>
    <property type="evidence" value="ECO:0007669"/>
    <property type="project" value="UniProtKB-SubCell"/>
</dbReference>
<gene>
    <name evidence="8" type="ORF">F0357_03535</name>
</gene>
<dbReference type="RefSeq" id="WP_153478807.1">
    <property type="nucleotide sequence ID" value="NZ_VWNA01000001.1"/>
</dbReference>
<dbReference type="Proteomes" id="UP000332515">
    <property type="component" value="Unassembled WGS sequence"/>
</dbReference>
<evidence type="ECO:0000313" key="9">
    <source>
        <dbReference type="Proteomes" id="UP000332515"/>
    </source>
</evidence>
<feature type="transmembrane region" description="Helical" evidence="6">
    <location>
        <begin position="211"/>
        <end position="229"/>
    </location>
</feature>
<evidence type="ECO:0000256" key="1">
    <source>
        <dbReference type="ARBA" id="ARBA00004651"/>
    </source>
</evidence>
<feature type="transmembrane region" description="Helical" evidence="6">
    <location>
        <begin position="99"/>
        <end position="119"/>
    </location>
</feature>
<dbReference type="SUPFAM" id="SSF103481">
    <property type="entry name" value="Multidrug resistance efflux transporter EmrE"/>
    <property type="match status" value="2"/>
</dbReference>
<keyword evidence="5 6" id="KW-0472">Membrane</keyword>
<evidence type="ECO:0000313" key="8">
    <source>
        <dbReference type="EMBL" id="MQT11759.1"/>
    </source>
</evidence>
<dbReference type="InterPro" id="IPR037185">
    <property type="entry name" value="EmrE-like"/>
</dbReference>
<feature type="transmembrane region" description="Helical" evidence="6">
    <location>
        <begin position="182"/>
        <end position="199"/>
    </location>
</feature>